<keyword evidence="4" id="KW-1185">Reference proteome</keyword>
<keyword evidence="1" id="KW-0547">Nucleotide-binding</keyword>
<comment type="caution">
    <text evidence="3">The sequence shown here is derived from an EMBL/GenBank/DDBJ whole genome shotgun (WGS) entry which is preliminary data.</text>
</comment>
<comment type="function">
    <text evidence="1">Binds the second messenger bis-(3'-5') cyclic dimeric guanosine monophosphate (c-di-GMP). Can bind two c-di-GMP molecules per monomer. May play a role in bacterial second-messenger regulated processes. Binding to c-di-GMP induces a conformational change of the C- and N-termini resulting in the exposure of a highly negative surface on one side of the protein to a possible effector protein.</text>
</comment>
<gene>
    <name evidence="3" type="ORF">ACFOMG_01260</name>
</gene>
<dbReference type="Pfam" id="PF07238">
    <property type="entry name" value="PilZ"/>
    <property type="match status" value="1"/>
</dbReference>
<organism evidence="3 4">
    <name type="scientific">Bacterioplanoides pacificum</name>
    <dbReference type="NCBI Taxonomy" id="1171596"/>
    <lineage>
        <taxon>Bacteria</taxon>
        <taxon>Pseudomonadati</taxon>
        <taxon>Pseudomonadota</taxon>
        <taxon>Gammaproteobacteria</taxon>
        <taxon>Oceanospirillales</taxon>
        <taxon>Oceanospirillaceae</taxon>
        <taxon>Bacterioplanoides</taxon>
    </lineage>
</organism>
<evidence type="ECO:0000256" key="1">
    <source>
        <dbReference type="PIRNR" id="PIRNR028141"/>
    </source>
</evidence>
<dbReference type="SUPFAM" id="SSF141371">
    <property type="entry name" value="PilZ domain-like"/>
    <property type="match status" value="1"/>
</dbReference>
<dbReference type="EMBL" id="JBHRYB010000001">
    <property type="protein sequence ID" value="MFC3678737.1"/>
    <property type="molecule type" value="Genomic_DNA"/>
</dbReference>
<dbReference type="RefSeq" id="WP_376864287.1">
    <property type="nucleotide sequence ID" value="NZ_JBHRYB010000001.1"/>
</dbReference>
<name>A0ABV7VNR4_9GAMM</name>
<evidence type="ECO:0000259" key="2">
    <source>
        <dbReference type="Pfam" id="PF07238"/>
    </source>
</evidence>
<dbReference type="Proteomes" id="UP001595722">
    <property type="component" value="Unassembled WGS sequence"/>
</dbReference>
<accession>A0ABV7VNR4</accession>
<feature type="domain" description="PilZ" evidence="2">
    <location>
        <begin position="2"/>
        <end position="98"/>
    </location>
</feature>
<keyword evidence="1" id="KW-0973">c-di-GMP</keyword>
<protein>
    <recommendedName>
        <fullName evidence="1">Cyclic diguanosine monophosphate-binding protein</fullName>
        <shortName evidence="1">c-di-GMP-binding protein</shortName>
    </recommendedName>
    <alternativeName>
        <fullName evidence="1">Pilz domain-containing protein</fullName>
    </alternativeName>
</protein>
<dbReference type="InterPro" id="IPR027021">
    <property type="entry name" value="C-di-GMP_BP_PA4608"/>
</dbReference>
<evidence type="ECO:0000313" key="3">
    <source>
        <dbReference type="EMBL" id="MFC3678737.1"/>
    </source>
</evidence>
<dbReference type="InterPro" id="IPR009875">
    <property type="entry name" value="PilZ_domain"/>
</dbReference>
<comment type="subunit">
    <text evidence="1">Monomer in both c-di-GMP-bound and free forms.</text>
</comment>
<reference evidence="4" key="1">
    <citation type="journal article" date="2019" name="Int. J. Syst. Evol. Microbiol.">
        <title>The Global Catalogue of Microorganisms (GCM) 10K type strain sequencing project: providing services to taxonomists for standard genome sequencing and annotation.</title>
        <authorList>
            <consortium name="The Broad Institute Genomics Platform"/>
            <consortium name="The Broad Institute Genome Sequencing Center for Infectious Disease"/>
            <person name="Wu L."/>
            <person name="Ma J."/>
        </authorList>
    </citation>
    <scope>NUCLEOTIDE SEQUENCE [LARGE SCALE GENOMIC DNA]</scope>
    <source>
        <strain evidence="4">KCTC 42424</strain>
    </source>
</reference>
<sequence>MEQRHFQRVHFFNRVQVTVAAQTLETHCLDISLRGILLVLPEGVNWHLEQQIDILLELSAEQTIAMQCSVVHIDDDVVGCACDSMDLDSMTSLRRLLEFNLSPEAVNRELSELIRNH</sequence>
<evidence type="ECO:0000313" key="4">
    <source>
        <dbReference type="Proteomes" id="UP001595722"/>
    </source>
</evidence>
<proteinExistence type="predicted"/>
<dbReference type="Gene3D" id="2.40.10.220">
    <property type="entry name" value="predicted glycosyltransferase like domains"/>
    <property type="match status" value="1"/>
</dbReference>
<dbReference type="PIRSF" id="PIRSF028141">
    <property type="entry name" value="C-di-GMP_BP_PA4608"/>
    <property type="match status" value="1"/>
</dbReference>